<protein>
    <submittedName>
        <fullName evidence="2">Uncharacterized protein</fullName>
    </submittedName>
</protein>
<evidence type="ECO:0000256" key="1">
    <source>
        <dbReference type="SAM" id="MobiDB-lite"/>
    </source>
</evidence>
<feature type="compositionally biased region" description="Basic and acidic residues" evidence="1">
    <location>
        <begin position="248"/>
        <end position="259"/>
    </location>
</feature>
<dbReference type="AlphaFoldDB" id="A0A409WB91"/>
<feature type="compositionally biased region" description="Low complexity" evidence="1">
    <location>
        <begin position="155"/>
        <end position="175"/>
    </location>
</feature>
<sequence>MDHSQSSLSSVISAQCSSPSEGSLAQSLRCEAKIANLTYRITFLSNFLSAAQQILDLVSTTDSIFSLYYEQIIILVELARKTLESAGVIVYSWASCPAELLPHKEAYFQLLKMLQLNERHVGSKLQRRLRVLLMPLTSHFSSSKKAGLQQPIFRPPKSTSSASTPPSPSTSLPNTNHKSASHEAASSSITMMPPPDGFPPPERAANGAHTRRNHSRQRPNTDRLWHVSELVSTSKTRRHRSLSPHRSGHPDIEYDRENVAPEPIPFRQAPTKQRFGIFMTGKSSIARNQNRKDRNTRPTH</sequence>
<reference evidence="2 3" key="1">
    <citation type="journal article" date="2018" name="Evol. Lett.">
        <title>Horizontal gene cluster transfer increased hallucinogenic mushroom diversity.</title>
        <authorList>
            <person name="Reynolds H.T."/>
            <person name="Vijayakumar V."/>
            <person name="Gluck-Thaler E."/>
            <person name="Korotkin H.B."/>
            <person name="Matheny P.B."/>
            <person name="Slot J.C."/>
        </authorList>
    </citation>
    <scope>NUCLEOTIDE SEQUENCE [LARGE SCALE GENOMIC DNA]</scope>
    <source>
        <strain evidence="2 3">SRW20</strain>
    </source>
</reference>
<name>A0A409WB91_9AGAR</name>
<gene>
    <name evidence="2" type="ORF">CVT26_001496</name>
</gene>
<evidence type="ECO:0000313" key="2">
    <source>
        <dbReference type="EMBL" id="PPQ75787.1"/>
    </source>
</evidence>
<dbReference type="Proteomes" id="UP000284706">
    <property type="component" value="Unassembled WGS sequence"/>
</dbReference>
<dbReference type="EMBL" id="NHYE01005228">
    <property type="protein sequence ID" value="PPQ75787.1"/>
    <property type="molecule type" value="Genomic_DNA"/>
</dbReference>
<feature type="region of interest" description="Disordered" evidence="1">
    <location>
        <begin position="144"/>
        <end position="300"/>
    </location>
</feature>
<feature type="compositionally biased region" description="Basic residues" evidence="1">
    <location>
        <begin position="235"/>
        <end position="247"/>
    </location>
</feature>
<dbReference type="InParanoid" id="A0A409WB91"/>
<comment type="caution">
    <text evidence="2">The sequence shown here is derived from an EMBL/GenBank/DDBJ whole genome shotgun (WGS) entry which is preliminary data.</text>
</comment>
<dbReference type="OrthoDB" id="2793736at2759"/>
<feature type="compositionally biased region" description="Basic and acidic residues" evidence="1">
    <location>
        <begin position="290"/>
        <end position="300"/>
    </location>
</feature>
<proteinExistence type="predicted"/>
<evidence type="ECO:0000313" key="3">
    <source>
        <dbReference type="Proteomes" id="UP000284706"/>
    </source>
</evidence>
<organism evidence="2 3">
    <name type="scientific">Gymnopilus dilepis</name>
    <dbReference type="NCBI Taxonomy" id="231916"/>
    <lineage>
        <taxon>Eukaryota</taxon>
        <taxon>Fungi</taxon>
        <taxon>Dikarya</taxon>
        <taxon>Basidiomycota</taxon>
        <taxon>Agaricomycotina</taxon>
        <taxon>Agaricomycetes</taxon>
        <taxon>Agaricomycetidae</taxon>
        <taxon>Agaricales</taxon>
        <taxon>Agaricineae</taxon>
        <taxon>Hymenogastraceae</taxon>
        <taxon>Gymnopilus</taxon>
    </lineage>
</organism>
<keyword evidence="3" id="KW-1185">Reference proteome</keyword>
<accession>A0A409WB91</accession>
<feature type="compositionally biased region" description="Pro residues" evidence="1">
    <location>
        <begin position="192"/>
        <end position="202"/>
    </location>
</feature>